<keyword evidence="13" id="KW-1185">Reference proteome</keyword>
<keyword evidence="4 10" id="KW-0812">Transmembrane</keyword>
<dbReference type="PANTHER" id="PTHR15959">
    <property type="entry name" value="SYNTAXIN-18"/>
    <property type="match status" value="1"/>
</dbReference>
<dbReference type="GO" id="GO:0015031">
    <property type="term" value="P:protein transport"/>
    <property type="evidence" value="ECO:0007669"/>
    <property type="project" value="UniProtKB-KW"/>
</dbReference>
<comment type="subcellular location">
    <subcellularLocation>
        <location evidence="1">Membrane</location>
        <topology evidence="1">Single-pass type IV membrane protein</topology>
    </subcellularLocation>
</comment>
<dbReference type="InterPro" id="IPR010989">
    <property type="entry name" value="SNARE"/>
</dbReference>
<accession>A0A371H903</accession>
<evidence type="ECO:0000256" key="6">
    <source>
        <dbReference type="ARBA" id="ARBA00022989"/>
    </source>
</evidence>
<keyword evidence="7" id="KW-0175">Coiled coil</keyword>
<dbReference type="OrthoDB" id="342981at2759"/>
<organism evidence="12 13">
    <name type="scientific">Mucuna pruriens</name>
    <name type="common">Velvet bean</name>
    <name type="synonym">Dolichos pruriens</name>
    <dbReference type="NCBI Taxonomy" id="157652"/>
    <lineage>
        <taxon>Eukaryota</taxon>
        <taxon>Viridiplantae</taxon>
        <taxon>Streptophyta</taxon>
        <taxon>Embryophyta</taxon>
        <taxon>Tracheophyta</taxon>
        <taxon>Spermatophyta</taxon>
        <taxon>Magnoliopsida</taxon>
        <taxon>eudicotyledons</taxon>
        <taxon>Gunneridae</taxon>
        <taxon>Pentapetalae</taxon>
        <taxon>rosids</taxon>
        <taxon>fabids</taxon>
        <taxon>Fabales</taxon>
        <taxon>Fabaceae</taxon>
        <taxon>Papilionoideae</taxon>
        <taxon>50 kb inversion clade</taxon>
        <taxon>NPAAA clade</taxon>
        <taxon>indigoferoid/millettioid clade</taxon>
        <taxon>Phaseoleae</taxon>
        <taxon>Mucuna</taxon>
    </lineage>
</organism>
<evidence type="ECO:0000256" key="8">
    <source>
        <dbReference type="ARBA" id="ARBA00023136"/>
    </source>
</evidence>
<dbReference type="Proteomes" id="UP000257109">
    <property type="component" value="Unassembled WGS sequence"/>
</dbReference>
<evidence type="ECO:0000256" key="3">
    <source>
        <dbReference type="ARBA" id="ARBA00022448"/>
    </source>
</evidence>
<dbReference type="SUPFAM" id="SSF47661">
    <property type="entry name" value="t-snare proteins"/>
    <property type="match status" value="1"/>
</dbReference>
<dbReference type="EMBL" id="QJKJ01003265">
    <property type="protein sequence ID" value="RDX99282.1"/>
    <property type="molecule type" value="Genomic_DNA"/>
</dbReference>
<sequence length="310" mass="35504">MGKEARDRTEDFKDAVRHTARSLGYDEAKLASVLASFIIHKPPQRSPFSKAALKTLECIGELDQFLLKHRKDYTDLHRTTEKERDSIEHEVSTFIKTCQEQIDILKNSINQEEETSKGWLGIATTKSNADTIAHKHGVVLILSERLHSVTAQFDQLRAGRFQDAINKAIPRRKLNRITRKDSAETSKSGDMELREPEELSVEPLRVQQQLLDDETRALQVELTSLLDTVQETETKMVEMSALNHLMSTHVLQQAQQIEHLYEQAVEATKNVELGNKELSQAIQRNSSSRTFLLLFLFVLTFSILFLDWYS</sequence>
<dbReference type="Pfam" id="PF10496">
    <property type="entry name" value="Syntaxin-18_N"/>
    <property type="match status" value="1"/>
</dbReference>
<evidence type="ECO:0000256" key="5">
    <source>
        <dbReference type="ARBA" id="ARBA00022927"/>
    </source>
</evidence>
<reference evidence="12" key="1">
    <citation type="submission" date="2018-05" db="EMBL/GenBank/DDBJ databases">
        <title>Draft genome of Mucuna pruriens seed.</title>
        <authorList>
            <person name="Nnadi N.E."/>
            <person name="Vos R."/>
            <person name="Hasami M.H."/>
            <person name="Devisetty U.K."/>
            <person name="Aguiy J.C."/>
        </authorList>
    </citation>
    <scope>NUCLEOTIDE SEQUENCE [LARGE SCALE GENOMIC DNA]</scope>
    <source>
        <strain evidence="12">JCA_2017</strain>
    </source>
</reference>
<dbReference type="FunFam" id="1.20.5.110:FF:000039">
    <property type="entry name" value="Syntaxin-81 like"/>
    <property type="match status" value="1"/>
</dbReference>
<name>A0A371H903_MUCPR</name>
<dbReference type="STRING" id="157652.A0A371H903"/>
<comment type="similarity">
    <text evidence="2">Belongs to the syntaxin family.</text>
</comment>
<keyword evidence="3" id="KW-0813">Transport</keyword>
<dbReference type="GO" id="GO:0006890">
    <property type="term" value="P:retrograde vesicle-mediated transport, Golgi to endoplasmic reticulum"/>
    <property type="evidence" value="ECO:0007669"/>
    <property type="project" value="TreeGrafter"/>
</dbReference>
<gene>
    <name evidence="12" type="primary">SYP81</name>
    <name evidence="12" type="ORF">CR513_17675</name>
</gene>
<evidence type="ECO:0000256" key="10">
    <source>
        <dbReference type="SAM" id="Phobius"/>
    </source>
</evidence>
<dbReference type="GO" id="GO:0005783">
    <property type="term" value="C:endoplasmic reticulum"/>
    <property type="evidence" value="ECO:0007669"/>
    <property type="project" value="TreeGrafter"/>
</dbReference>
<dbReference type="InterPro" id="IPR019529">
    <property type="entry name" value="Syntaxin-18_N"/>
</dbReference>
<comment type="caution">
    <text evidence="12">The sequence shown here is derived from an EMBL/GenBank/DDBJ whole genome shotgun (WGS) entry which is preliminary data.</text>
</comment>
<evidence type="ECO:0000256" key="4">
    <source>
        <dbReference type="ARBA" id="ARBA00022692"/>
    </source>
</evidence>
<evidence type="ECO:0000256" key="9">
    <source>
        <dbReference type="SAM" id="MobiDB-lite"/>
    </source>
</evidence>
<evidence type="ECO:0000259" key="11">
    <source>
        <dbReference type="Pfam" id="PF10496"/>
    </source>
</evidence>
<feature type="domain" description="SNARE-complex protein Syntaxin-18 N-terminal" evidence="11">
    <location>
        <begin position="6"/>
        <end position="87"/>
    </location>
</feature>
<dbReference type="PANTHER" id="PTHR15959:SF0">
    <property type="entry name" value="SYNTAXIN-18"/>
    <property type="match status" value="1"/>
</dbReference>
<feature type="transmembrane region" description="Helical" evidence="10">
    <location>
        <begin position="291"/>
        <end position="309"/>
    </location>
</feature>
<evidence type="ECO:0000256" key="7">
    <source>
        <dbReference type="ARBA" id="ARBA00023054"/>
    </source>
</evidence>
<proteinExistence type="inferred from homology"/>
<dbReference type="GO" id="GO:0031201">
    <property type="term" value="C:SNARE complex"/>
    <property type="evidence" value="ECO:0007669"/>
    <property type="project" value="TreeGrafter"/>
</dbReference>
<feature type="compositionally biased region" description="Basic and acidic residues" evidence="9">
    <location>
        <begin position="178"/>
        <end position="197"/>
    </location>
</feature>
<dbReference type="Gene3D" id="1.20.5.110">
    <property type="match status" value="1"/>
</dbReference>
<evidence type="ECO:0000313" key="13">
    <source>
        <dbReference type="Proteomes" id="UP000257109"/>
    </source>
</evidence>
<keyword evidence="8 10" id="KW-0472">Membrane</keyword>
<evidence type="ECO:0000256" key="1">
    <source>
        <dbReference type="ARBA" id="ARBA00004211"/>
    </source>
</evidence>
<feature type="region of interest" description="Disordered" evidence="9">
    <location>
        <begin position="177"/>
        <end position="199"/>
    </location>
</feature>
<evidence type="ECO:0000313" key="12">
    <source>
        <dbReference type="EMBL" id="RDX99282.1"/>
    </source>
</evidence>
<evidence type="ECO:0000256" key="2">
    <source>
        <dbReference type="ARBA" id="ARBA00009063"/>
    </source>
</evidence>
<keyword evidence="5" id="KW-0653">Protein transport</keyword>
<keyword evidence="6 10" id="KW-1133">Transmembrane helix</keyword>
<dbReference type="AlphaFoldDB" id="A0A371H903"/>
<protein>
    <submittedName>
        <fullName evidence="12">Syntaxin-81</fullName>
    </submittedName>
</protein>